<comment type="caution">
    <text evidence="1">The sequence shown here is derived from an EMBL/GenBank/DDBJ whole genome shotgun (WGS) entry which is preliminary data.</text>
</comment>
<gene>
    <name evidence="1" type="ORF">ACOLOM_LOCUS10317</name>
</gene>
<feature type="non-terminal residue" evidence="1">
    <location>
        <position position="1"/>
    </location>
</feature>
<evidence type="ECO:0000313" key="1">
    <source>
        <dbReference type="EMBL" id="CAG8702627.1"/>
    </source>
</evidence>
<dbReference type="EMBL" id="CAJVPT010032787">
    <property type="protein sequence ID" value="CAG8702627.1"/>
    <property type="molecule type" value="Genomic_DNA"/>
</dbReference>
<dbReference type="Proteomes" id="UP000789525">
    <property type="component" value="Unassembled WGS sequence"/>
</dbReference>
<keyword evidence="2" id="KW-1185">Reference proteome</keyword>
<protein>
    <submittedName>
        <fullName evidence="1">17099_t:CDS:1</fullName>
    </submittedName>
</protein>
<organism evidence="1 2">
    <name type="scientific">Acaulospora colombiana</name>
    <dbReference type="NCBI Taxonomy" id="27376"/>
    <lineage>
        <taxon>Eukaryota</taxon>
        <taxon>Fungi</taxon>
        <taxon>Fungi incertae sedis</taxon>
        <taxon>Mucoromycota</taxon>
        <taxon>Glomeromycotina</taxon>
        <taxon>Glomeromycetes</taxon>
        <taxon>Diversisporales</taxon>
        <taxon>Acaulosporaceae</taxon>
        <taxon>Acaulospora</taxon>
    </lineage>
</organism>
<sequence>ENGVFSRKNIYDFRGYLEHEETWYIVDGRKPMDYVAKTILICSPMKDHYRNFDKLVGTTIRYMPVWEWEEVDACRTVIYNHLKESEVKQLFLKWGGIPRFVLEKASDPTQQNTLEDAIARFNYIGKSDSRDEVSHKLIHICTNPLIDESEDDGSDIEVESGEEVEYVDEEPYTLKTITFASDYVGEKVTEKLKISILDKLRTQFELSLTEGINNPYLGSCFEQIAHRMLRNGGTFKVRSLENNDDGTLNKDIKKQNEILTFSAVQTIEDGKYYRPDNKNFPSIDAIIAPDMLFQMTTAINHPIKIIGLKKLVSKLARTGEISFYFVVPAELYDRYQNQKFIATNNANIRRMPSWIKNRVKQYALRIDLSSESSSSESSLKRKCSSSGGASSSKKVKK</sequence>
<proteinExistence type="predicted"/>
<evidence type="ECO:0000313" key="2">
    <source>
        <dbReference type="Proteomes" id="UP000789525"/>
    </source>
</evidence>
<accession>A0ACA9PDD4</accession>
<reference evidence="1" key="1">
    <citation type="submission" date="2021-06" db="EMBL/GenBank/DDBJ databases">
        <authorList>
            <person name="Kallberg Y."/>
            <person name="Tangrot J."/>
            <person name="Rosling A."/>
        </authorList>
    </citation>
    <scope>NUCLEOTIDE SEQUENCE</scope>
    <source>
        <strain evidence="1">CL356</strain>
    </source>
</reference>
<name>A0ACA9PDD4_9GLOM</name>